<reference evidence="5" key="1">
    <citation type="submission" date="2019-11" db="EMBL/GenBank/DDBJ databases">
        <authorList>
            <person name="Feng L."/>
        </authorList>
    </citation>
    <scope>NUCLEOTIDE SEQUENCE</scope>
    <source>
        <strain evidence="5">EMassiliensisLFYP7</strain>
    </source>
</reference>
<dbReference type="Gene3D" id="1.10.10.60">
    <property type="entry name" value="Homeodomain-like"/>
    <property type="match status" value="1"/>
</dbReference>
<sequence>MTGTKAKVTADWVKPACHAGRIARIEAYFSGHGYEPHRHDAYAIGRTLAGVQSFNYRGSKRHSLQGMTMVLHPDELHDGEAGTEDGFQYRMFYIDPALIQTILGGKPLPFIAGGISSDPRLHIATEPLLKAMDISLEKLEEDDALYDLAQALAVVGGQRVRRRVTDYQAVERAREYIYAEFNKNITLDALSAVSGKDRWSLSRDFRVLFGTSPYRYVTMRRLEYCRQLMLAGFSLAEAAIESGFADQSHMTRQFIKTWGVSPGRWQNIIRKGPA</sequence>
<dbReference type="SMART" id="SM00342">
    <property type="entry name" value="HTH_ARAC"/>
    <property type="match status" value="1"/>
</dbReference>
<evidence type="ECO:0000256" key="2">
    <source>
        <dbReference type="ARBA" id="ARBA00023125"/>
    </source>
</evidence>
<dbReference type="InterPro" id="IPR050204">
    <property type="entry name" value="AraC_XylS_family_regulators"/>
</dbReference>
<evidence type="ECO:0000259" key="4">
    <source>
        <dbReference type="PROSITE" id="PS01124"/>
    </source>
</evidence>
<dbReference type="PROSITE" id="PS01124">
    <property type="entry name" value="HTH_ARAC_FAMILY_2"/>
    <property type="match status" value="1"/>
</dbReference>
<keyword evidence="1" id="KW-0805">Transcription regulation</keyword>
<gene>
    <name evidence="5" type="primary">exsA_2</name>
    <name evidence="5" type="ORF">EMLFYP7_04425</name>
</gene>
<evidence type="ECO:0000313" key="5">
    <source>
        <dbReference type="EMBL" id="VYU80373.1"/>
    </source>
</evidence>
<dbReference type="Pfam" id="PF12833">
    <property type="entry name" value="HTH_18"/>
    <property type="match status" value="1"/>
</dbReference>
<dbReference type="InterPro" id="IPR003313">
    <property type="entry name" value="AraC-bd"/>
</dbReference>
<dbReference type="SUPFAM" id="SSF51215">
    <property type="entry name" value="Regulatory protein AraC"/>
    <property type="match status" value="1"/>
</dbReference>
<dbReference type="AlphaFoldDB" id="A0A6N3HXA5"/>
<keyword evidence="2" id="KW-0238">DNA-binding</keyword>
<keyword evidence="3" id="KW-0804">Transcription</keyword>
<dbReference type="PANTHER" id="PTHR46796">
    <property type="entry name" value="HTH-TYPE TRANSCRIPTIONAL ACTIVATOR RHAS-RELATED"/>
    <property type="match status" value="1"/>
</dbReference>
<dbReference type="InterPro" id="IPR037923">
    <property type="entry name" value="HTH-like"/>
</dbReference>
<name>A0A6N3HXA5_9ENTR</name>
<dbReference type="SUPFAM" id="SSF46689">
    <property type="entry name" value="Homeodomain-like"/>
    <property type="match status" value="2"/>
</dbReference>
<evidence type="ECO:0000256" key="1">
    <source>
        <dbReference type="ARBA" id="ARBA00023015"/>
    </source>
</evidence>
<dbReference type="PANTHER" id="PTHR46796:SF2">
    <property type="entry name" value="TRANSCRIPTIONAL REGULATORY PROTEIN"/>
    <property type="match status" value="1"/>
</dbReference>
<dbReference type="GO" id="GO:0043565">
    <property type="term" value="F:sequence-specific DNA binding"/>
    <property type="evidence" value="ECO:0007669"/>
    <property type="project" value="InterPro"/>
</dbReference>
<feature type="domain" description="HTH araC/xylS-type" evidence="4">
    <location>
        <begin position="171"/>
        <end position="268"/>
    </location>
</feature>
<dbReference type="RefSeq" id="WP_156567615.1">
    <property type="nucleotide sequence ID" value="NZ_CACRTZ010000037.1"/>
</dbReference>
<dbReference type="Pfam" id="PF02311">
    <property type="entry name" value="AraC_binding"/>
    <property type="match status" value="1"/>
</dbReference>
<dbReference type="EMBL" id="CACRTZ010000037">
    <property type="protein sequence ID" value="VYU80373.1"/>
    <property type="molecule type" value="Genomic_DNA"/>
</dbReference>
<dbReference type="GO" id="GO:0003700">
    <property type="term" value="F:DNA-binding transcription factor activity"/>
    <property type="evidence" value="ECO:0007669"/>
    <property type="project" value="InterPro"/>
</dbReference>
<organism evidence="5">
    <name type="scientific">Phytobacter massiliensis</name>
    <dbReference type="NCBI Taxonomy" id="1485952"/>
    <lineage>
        <taxon>Bacteria</taxon>
        <taxon>Pseudomonadati</taxon>
        <taxon>Pseudomonadota</taxon>
        <taxon>Gammaproteobacteria</taxon>
        <taxon>Enterobacterales</taxon>
        <taxon>Enterobacteriaceae</taxon>
        <taxon>Phytobacter</taxon>
    </lineage>
</organism>
<proteinExistence type="predicted"/>
<accession>A0A6N3HXA5</accession>
<dbReference type="InterPro" id="IPR018060">
    <property type="entry name" value="HTH_AraC"/>
</dbReference>
<dbReference type="InterPro" id="IPR009057">
    <property type="entry name" value="Homeodomain-like_sf"/>
</dbReference>
<protein>
    <submittedName>
        <fullName evidence="5">Exoenzyme S synthesis regulatory protein ExsA</fullName>
    </submittedName>
</protein>
<evidence type="ECO:0000256" key="3">
    <source>
        <dbReference type="ARBA" id="ARBA00023163"/>
    </source>
</evidence>